<dbReference type="GO" id="GO:0016787">
    <property type="term" value="F:hydrolase activity"/>
    <property type="evidence" value="ECO:0007669"/>
    <property type="project" value="UniProtKB-KW"/>
</dbReference>
<dbReference type="GO" id="GO:0003676">
    <property type="term" value="F:nucleic acid binding"/>
    <property type="evidence" value="ECO:0007669"/>
    <property type="project" value="InterPro"/>
</dbReference>
<dbReference type="InterPro" id="IPR036397">
    <property type="entry name" value="RNaseH_sf"/>
</dbReference>
<keyword evidence="2" id="KW-0378">Hydrolase</keyword>
<protein>
    <submittedName>
        <fullName evidence="7">Uncharacterized protein</fullName>
    </submittedName>
</protein>
<dbReference type="Pfam" id="PF13976">
    <property type="entry name" value="gag_pre-integrs"/>
    <property type="match status" value="1"/>
</dbReference>
<dbReference type="InterPro" id="IPR036875">
    <property type="entry name" value="Znf_CCHC_sf"/>
</dbReference>
<dbReference type="Pfam" id="PF00098">
    <property type="entry name" value="zf-CCHC"/>
    <property type="match status" value="1"/>
</dbReference>
<feature type="region of interest" description="Disordered" evidence="4">
    <location>
        <begin position="704"/>
        <end position="726"/>
    </location>
</feature>
<dbReference type="InterPro" id="IPR013103">
    <property type="entry name" value="RVT_2"/>
</dbReference>
<evidence type="ECO:0000256" key="3">
    <source>
        <dbReference type="PROSITE-ProRule" id="PRU00047"/>
    </source>
</evidence>
<evidence type="ECO:0000259" key="5">
    <source>
        <dbReference type="PROSITE" id="PS50158"/>
    </source>
</evidence>
<keyword evidence="1" id="KW-0479">Metal-binding</keyword>
<sequence>MSDLDTMSLDDLYNHLKVYQSEVQKKSKPNFKNMDFISSAKHTSGNKEVNIASVSTTNTNVSNASANIGDINQMDEDDMEEMDIKWNMALLSMRADRFWKKTWKKISIQGIDVAGFDKSKVECFNCHKMGHFSRECRAPRIQDRGRRDNYRQGSKVEEQAPKALMEIDGTGLPEFKDDTVTDYSRPSPAIKSTSDDVQNRNPSKASPSTISPKSFIKFVKANDSTTKSKTDKVETAKKPPVKAVPRTTLMTKAIGTVAALGGCKITGKGTIKTDKLEFENVYFVKDLKYNLFSVSKICDNKNNVMFTDSECIVLGRDFKLLDDANVLLRTPRQHNMCTIDLNNIVPHKDLTCLVAKASADEGMLWHMRPGHLNFKSMNKFVRHNLVRGLHIKCFENDHTCTACLKGKHHKASCKSKLVNSMTKPLHTLHIDLFGPTSVSSISHKWYCLVVTDDFSRFTWTFFLKTKDETSDILRKFITEIKNLKDLKVKIIRCDNGGEFRNKEMNDFCSQKGIKREFSNARTPQQNGVAKRRNRTLIEAARTMLADANLPVTFWTEAVNTACYVQNRVLVNKSHNKTPYELFNGRSPAIGFLKLFRCHVKILNTLDHLGKFEAKGDEGYFIGYSMSSKTFKVQRMQQVKKDVSSLRYIALPNWVHDALLKSSSSKPQNDCSTNAPESSEKSNPTATSTNPLADQLETLSVETPIPTASSPVSTACFTDSQEPSSDTRLISKRVANQVETPSLDNILTLTNRFEDILGVTTNTDESNGQEADVSNMEITITSSPTPTLRIHKDHPKSQIIGPVDTPIQTRNKSKEVGEQRVRPIGTKWVLKNKKDERRVVIRNKARLVDQGHTQEERIDYDEVFTPVARIEAIRLFLAYTLFMGFTVYHMDVKSAFLYGTIDEEVYVMQPPGFQDPEFPAKVYKVEKAMYGLHQASRAWYVLQKEDGIFLSQDKYIGDILKKFGYLDVRSSNTPIDKENPWGKDGTGKDVDLNLYRSMIGSLMYLTASRPYIMFAVCTCARHQVTPKECHLHAVKRIFRYLKGHPKPGLWYPKESPFDLVAYSNSDYGGATQDRKSTTGGCQFLGRRLISWQCKKETIVVTSTTEAEYVAAASCCGQVLWIQNQLLDYGVFDLVPLTCVIFEHFIEIIIHSTSPSHPGCGTLPSCKGFAAVLAVLKPERLKADRARMCEEASKLESCPSEIILDDLLALDLIVRFDFE</sequence>
<dbReference type="InterPro" id="IPR025724">
    <property type="entry name" value="GAG-pre-integrase_dom"/>
</dbReference>
<feature type="region of interest" description="Disordered" evidence="4">
    <location>
        <begin position="168"/>
        <end position="209"/>
    </location>
</feature>
<dbReference type="Pfam" id="PF00665">
    <property type="entry name" value="rve"/>
    <property type="match status" value="1"/>
</dbReference>
<dbReference type="InterPro" id="IPR039537">
    <property type="entry name" value="Retrotran_Ty1/copia-like"/>
</dbReference>
<dbReference type="PROSITE" id="PS50158">
    <property type="entry name" value="ZF_CCHC"/>
    <property type="match status" value="1"/>
</dbReference>
<dbReference type="Gene3D" id="3.30.420.10">
    <property type="entry name" value="Ribonuclease H-like superfamily/Ribonuclease H"/>
    <property type="match status" value="1"/>
</dbReference>
<dbReference type="SUPFAM" id="SSF53098">
    <property type="entry name" value="Ribonuclease H-like"/>
    <property type="match status" value="1"/>
</dbReference>
<feature type="region of interest" description="Disordered" evidence="4">
    <location>
        <begin position="661"/>
        <end position="689"/>
    </location>
</feature>
<gene>
    <name evidence="7" type="ORF">Tci_024144</name>
</gene>
<dbReference type="InterPro" id="IPR001584">
    <property type="entry name" value="Integrase_cat-core"/>
</dbReference>
<dbReference type="EMBL" id="BKCJ010002975">
    <property type="protein sequence ID" value="GEU52166.1"/>
    <property type="molecule type" value="Genomic_DNA"/>
</dbReference>
<name>A0A6L2KS94_TANCI</name>
<accession>A0A6L2KS94</accession>
<dbReference type="GO" id="GO:0015074">
    <property type="term" value="P:DNA integration"/>
    <property type="evidence" value="ECO:0007669"/>
    <property type="project" value="InterPro"/>
</dbReference>
<feature type="domain" description="Integrase catalytic" evidence="6">
    <location>
        <begin position="420"/>
        <end position="586"/>
    </location>
</feature>
<proteinExistence type="predicted"/>
<dbReference type="PANTHER" id="PTHR42648:SF32">
    <property type="entry name" value="RIBONUCLEASE H-LIKE DOMAIN, GAG-PRE-INTEGRASE DOMAIN PROTEIN-RELATED"/>
    <property type="match status" value="1"/>
</dbReference>
<dbReference type="SUPFAM" id="SSF57756">
    <property type="entry name" value="Retrovirus zinc finger-like domains"/>
    <property type="match status" value="1"/>
</dbReference>
<dbReference type="AlphaFoldDB" id="A0A6L2KS94"/>
<comment type="caution">
    <text evidence="7">The sequence shown here is derived from an EMBL/GenBank/DDBJ whole genome shotgun (WGS) entry which is preliminary data.</text>
</comment>
<evidence type="ECO:0000256" key="1">
    <source>
        <dbReference type="ARBA" id="ARBA00022723"/>
    </source>
</evidence>
<dbReference type="InterPro" id="IPR001878">
    <property type="entry name" value="Znf_CCHC"/>
</dbReference>
<dbReference type="SMART" id="SM00343">
    <property type="entry name" value="ZnF_C2HC"/>
    <property type="match status" value="2"/>
</dbReference>
<feature type="domain" description="CCHC-type" evidence="5">
    <location>
        <begin position="123"/>
        <end position="137"/>
    </location>
</feature>
<dbReference type="InterPro" id="IPR012337">
    <property type="entry name" value="RNaseH-like_sf"/>
</dbReference>
<evidence type="ECO:0000256" key="2">
    <source>
        <dbReference type="ARBA" id="ARBA00022801"/>
    </source>
</evidence>
<organism evidence="7">
    <name type="scientific">Tanacetum cinerariifolium</name>
    <name type="common">Dalmatian daisy</name>
    <name type="synonym">Chrysanthemum cinerariifolium</name>
    <dbReference type="NCBI Taxonomy" id="118510"/>
    <lineage>
        <taxon>Eukaryota</taxon>
        <taxon>Viridiplantae</taxon>
        <taxon>Streptophyta</taxon>
        <taxon>Embryophyta</taxon>
        <taxon>Tracheophyta</taxon>
        <taxon>Spermatophyta</taxon>
        <taxon>Magnoliopsida</taxon>
        <taxon>eudicotyledons</taxon>
        <taxon>Gunneridae</taxon>
        <taxon>Pentapetalae</taxon>
        <taxon>asterids</taxon>
        <taxon>campanulids</taxon>
        <taxon>Asterales</taxon>
        <taxon>Asteraceae</taxon>
        <taxon>Asteroideae</taxon>
        <taxon>Anthemideae</taxon>
        <taxon>Anthemidinae</taxon>
        <taxon>Tanacetum</taxon>
    </lineage>
</organism>
<dbReference type="PANTHER" id="PTHR42648">
    <property type="entry name" value="TRANSPOSASE, PUTATIVE-RELATED"/>
    <property type="match status" value="1"/>
</dbReference>
<keyword evidence="3" id="KW-0863">Zinc-finger</keyword>
<reference evidence="7" key="1">
    <citation type="journal article" date="2019" name="Sci. Rep.">
        <title>Draft genome of Tanacetum cinerariifolium, the natural source of mosquito coil.</title>
        <authorList>
            <person name="Yamashiro T."/>
            <person name="Shiraishi A."/>
            <person name="Satake H."/>
            <person name="Nakayama K."/>
        </authorList>
    </citation>
    <scope>NUCLEOTIDE SEQUENCE</scope>
</reference>
<dbReference type="GO" id="GO:0008270">
    <property type="term" value="F:zinc ion binding"/>
    <property type="evidence" value="ECO:0007669"/>
    <property type="project" value="UniProtKB-KW"/>
</dbReference>
<dbReference type="CDD" id="cd09272">
    <property type="entry name" value="RNase_HI_RT_Ty1"/>
    <property type="match status" value="1"/>
</dbReference>
<keyword evidence="3" id="KW-0862">Zinc</keyword>
<dbReference type="Pfam" id="PF07727">
    <property type="entry name" value="RVT_2"/>
    <property type="match status" value="1"/>
</dbReference>
<dbReference type="PROSITE" id="PS50994">
    <property type="entry name" value="INTEGRASE"/>
    <property type="match status" value="1"/>
</dbReference>
<evidence type="ECO:0000259" key="6">
    <source>
        <dbReference type="PROSITE" id="PS50994"/>
    </source>
</evidence>
<evidence type="ECO:0000313" key="7">
    <source>
        <dbReference type="EMBL" id="GEU52166.1"/>
    </source>
</evidence>
<feature type="compositionally biased region" description="Polar residues" evidence="4">
    <location>
        <begin position="199"/>
        <end position="209"/>
    </location>
</feature>
<evidence type="ECO:0000256" key="4">
    <source>
        <dbReference type="SAM" id="MobiDB-lite"/>
    </source>
</evidence>
<dbReference type="Gene3D" id="4.10.60.10">
    <property type="entry name" value="Zinc finger, CCHC-type"/>
    <property type="match status" value="1"/>
</dbReference>